<dbReference type="InterPro" id="IPR004089">
    <property type="entry name" value="MCPsignal_dom"/>
</dbReference>
<proteinExistence type="inferred from homology"/>
<dbReference type="Pfam" id="PF22673">
    <property type="entry name" value="MCP-like_PDC_1"/>
    <property type="match status" value="1"/>
</dbReference>
<comment type="caution">
    <text evidence="7">The sequence shown here is derived from an EMBL/GenBank/DDBJ whole genome shotgun (WGS) entry which is preliminary data.</text>
</comment>
<dbReference type="CDD" id="cd11386">
    <property type="entry name" value="MCP_signal"/>
    <property type="match status" value="1"/>
</dbReference>
<feature type="domain" description="Methyl-accepting transducer" evidence="6">
    <location>
        <begin position="352"/>
        <end position="588"/>
    </location>
</feature>
<feature type="transmembrane region" description="Helical" evidence="5">
    <location>
        <begin position="273"/>
        <end position="291"/>
    </location>
</feature>
<dbReference type="SUPFAM" id="SSF58104">
    <property type="entry name" value="Methyl-accepting chemotaxis protein (MCP) signaling domain"/>
    <property type="match status" value="1"/>
</dbReference>
<evidence type="ECO:0000313" key="8">
    <source>
        <dbReference type="Proteomes" id="UP000239263"/>
    </source>
</evidence>
<dbReference type="SMART" id="SM00283">
    <property type="entry name" value="MA"/>
    <property type="match status" value="1"/>
</dbReference>
<dbReference type="CDD" id="cd18774">
    <property type="entry name" value="PDC2_HK_sensor"/>
    <property type="match status" value="1"/>
</dbReference>
<evidence type="ECO:0000313" key="7">
    <source>
        <dbReference type="EMBL" id="PQJ84164.1"/>
    </source>
</evidence>
<comment type="similarity">
    <text evidence="3">Belongs to the methyl-accepting chemotaxis (MCP) protein family.</text>
</comment>
<dbReference type="Pfam" id="PF00015">
    <property type="entry name" value="MCPsignal"/>
    <property type="match status" value="1"/>
</dbReference>
<evidence type="ECO:0000259" key="6">
    <source>
        <dbReference type="PROSITE" id="PS50111"/>
    </source>
</evidence>
<dbReference type="GO" id="GO:0007165">
    <property type="term" value="P:signal transduction"/>
    <property type="evidence" value="ECO:0007669"/>
    <property type="project" value="UniProtKB-KW"/>
</dbReference>
<evidence type="ECO:0000256" key="4">
    <source>
        <dbReference type="PROSITE-ProRule" id="PRU00284"/>
    </source>
</evidence>
<keyword evidence="2 4" id="KW-0807">Transducer</keyword>
<organism evidence="7 8">
    <name type="scientific">Aliivibrio sifiae</name>
    <dbReference type="NCBI Taxonomy" id="566293"/>
    <lineage>
        <taxon>Bacteria</taxon>
        <taxon>Pseudomonadati</taxon>
        <taxon>Pseudomonadota</taxon>
        <taxon>Gammaproteobacteria</taxon>
        <taxon>Vibrionales</taxon>
        <taxon>Vibrionaceae</taxon>
        <taxon>Aliivibrio</taxon>
    </lineage>
</organism>
<dbReference type="AlphaFoldDB" id="A0A2S7X1R1"/>
<dbReference type="FunFam" id="1.10.287.950:FF:000001">
    <property type="entry name" value="Methyl-accepting chemotaxis sensory transducer"/>
    <property type="match status" value="1"/>
</dbReference>
<dbReference type="Gene3D" id="1.10.287.950">
    <property type="entry name" value="Methyl-accepting chemotaxis protein"/>
    <property type="match status" value="1"/>
</dbReference>
<comment type="subcellular location">
    <subcellularLocation>
        <location evidence="1">Membrane</location>
    </subcellularLocation>
</comment>
<gene>
    <name evidence="7" type="ORF">BTO22_11440</name>
</gene>
<dbReference type="RefSeq" id="WP_105055653.1">
    <property type="nucleotide sequence ID" value="NZ_CAWNRT010000002.1"/>
</dbReference>
<dbReference type="Proteomes" id="UP000239263">
    <property type="component" value="Unassembled WGS sequence"/>
</dbReference>
<keyword evidence="5" id="KW-0812">Transmembrane</keyword>
<reference evidence="7 8" key="1">
    <citation type="submission" date="2016-12" db="EMBL/GenBank/DDBJ databases">
        <title>Diversity of luminous bacteria.</title>
        <authorList>
            <person name="Yoshizawa S."/>
            <person name="Kogure K."/>
        </authorList>
    </citation>
    <scope>NUCLEOTIDE SEQUENCE [LARGE SCALE GENOMIC DNA]</scope>
    <source>
        <strain evidence="7 8">ATCC 33715</strain>
    </source>
</reference>
<evidence type="ECO:0000256" key="1">
    <source>
        <dbReference type="ARBA" id="ARBA00004370"/>
    </source>
</evidence>
<dbReference type="PROSITE" id="PS50111">
    <property type="entry name" value="CHEMOTAXIS_TRANSDUC_2"/>
    <property type="match status" value="1"/>
</dbReference>
<dbReference type="OrthoDB" id="5867045at2"/>
<evidence type="ECO:0000256" key="5">
    <source>
        <dbReference type="SAM" id="Phobius"/>
    </source>
</evidence>
<protein>
    <submittedName>
        <fullName evidence="7">Chemotaxis protein</fullName>
    </submittedName>
</protein>
<evidence type="ECO:0000256" key="2">
    <source>
        <dbReference type="ARBA" id="ARBA00023224"/>
    </source>
</evidence>
<dbReference type="GO" id="GO:0016020">
    <property type="term" value="C:membrane"/>
    <property type="evidence" value="ECO:0007669"/>
    <property type="project" value="UniProtKB-SubCell"/>
</dbReference>
<keyword evidence="5" id="KW-1133">Transmembrane helix</keyword>
<accession>A0A2S7X1R1</accession>
<dbReference type="PANTHER" id="PTHR32089">
    <property type="entry name" value="METHYL-ACCEPTING CHEMOTAXIS PROTEIN MCPB"/>
    <property type="match status" value="1"/>
</dbReference>
<sequence>MPLKNKILLFTLILLLLISSSLTWNGYREFKNFNSESVQSSTESRATLISIALDEKLDSYFSSLSSFGIAFNDDGTLNKKTTAKFLLNLAKTSDTESAFVGFKDGSTFEQNGSFTPNFNAKKAQREWYIRGFSGEKEVITDVYRNSNNIDVFTFVVPIYKKEEIVAVVGVEIEQDVINDFIDTLTERNQIFAFNDDGYIVAAKDPLEVGKNISNIEPTYAKFDDGYMRFLDKNKDDYVVASASHLSRYDWTVIMYEYESDVYEPSTLMFKESVIIFTVILLAALVSIFYMVNNFIYKPIGGEPEKISEILFNIANGDLTQELNSSENDSGIYKSVVILNKKLSEIVTASHSISNSVKKSSEELTKVMLEAEHNSQHELGQVEEISTAICELSSTSKEVTINAAHAEEEAQKAIADVTNGHSMLESSILLTVNINDSVQETAKMISALRDDAINIGEVTNVISSISEQTNLLALNAAIEAARAGEAGRGFAVVADEVRSLAAKTQESTTNIQDIISKLQTQSEKANKNMMENVQSIQESVDLTENVKASFNSIVASVQSISDINTLVATASQEQFHVTEDISKNTTRTFDLVTQNVSVINQTRQSSDELSRLAITQKIELDFFKI</sequence>
<keyword evidence="5" id="KW-0472">Membrane</keyword>
<dbReference type="Gene3D" id="3.30.450.20">
    <property type="entry name" value="PAS domain"/>
    <property type="match status" value="2"/>
</dbReference>
<evidence type="ECO:0000256" key="3">
    <source>
        <dbReference type="ARBA" id="ARBA00029447"/>
    </source>
</evidence>
<dbReference type="EMBL" id="MSCO01000002">
    <property type="protein sequence ID" value="PQJ84164.1"/>
    <property type="molecule type" value="Genomic_DNA"/>
</dbReference>
<name>A0A2S7X1R1_9GAMM</name>
<dbReference type="PANTHER" id="PTHR32089:SF33">
    <property type="entry name" value="TOXIN COREGULATED PILUS BIOSYNTHESIS PROTEIN I"/>
    <property type="match status" value="1"/>
</dbReference>
<dbReference type="GO" id="GO:0006935">
    <property type="term" value="P:chemotaxis"/>
    <property type="evidence" value="ECO:0007669"/>
    <property type="project" value="UniProtKB-ARBA"/>
</dbReference>